<name>A0A7J7KUE8_9MAGN</name>
<comment type="caution">
    <text evidence="1">The sequence shown here is derived from an EMBL/GenBank/DDBJ whole genome shotgun (WGS) entry which is preliminary data.</text>
</comment>
<keyword evidence="2" id="KW-1185">Reference proteome</keyword>
<dbReference type="AlphaFoldDB" id="A0A7J7KUE8"/>
<dbReference type="EMBL" id="JACGCM010002894">
    <property type="protein sequence ID" value="KAF6133989.1"/>
    <property type="molecule type" value="Genomic_DNA"/>
</dbReference>
<accession>A0A7J7KUE8</accession>
<dbReference type="Proteomes" id="UP000541444">
    <property type="component" value="Unassembled WGS sequence"/>
</dbReference>
<sequence>SHLAYFSYYYSHCSLPSVRIPPLNQHYSLPSVRIPPLNHLKSICQISFPLL</sequence>
<evidence type="ECO:0000313" key="1">
    <source>
        <dbReference type="EMBL" id="KAF6133989.1"/>
    </source>
</evidence>
<evidence type="ECO:0000313" key="2">
    <source>
        <dbReference type="Proteomes" id="UP000541444"/>
    </source>
</evidence>
<organism evidence="1 2">
    <name type="scientific">Kingdonia uniflora</name>
    <dbReference type="NCBI Taxonomy" id="39325"/>
    <lineage>
        <taxon>Eukaryota</taxon>
        <taxon>Viridiplantae</taxon>
        <taxon>Streptophyta</taxon>
        <taxon>Embryophyta</taxon>
        <taxon>Tracheophyta</taxon>
        <taxon>Spermatophyta</taxon>
        <taxon>Magnoliopsida</taxon>
        <taxon>Ranunculales</taxon>
        <taxon>Circaeasteraceae</taxon>
        <taxon>Kingdonia</taxon>
    </lineage>
</organism>
<proteinExistence type="predicted"/>
<protein>
    <submittedName>
        <fullName evidence="1">Uncharacterized protein</fullName>
    </submittedName>
</protein>
<feature type="non-terminal residue" evidence="1">
    <location>
        <position position="1"/>
    </location>
</feature>
<reference evidence="1 2" key="1">
    <citation type="journal article" date="2020" name="IScience">
        <title>Genome Sequencing of the Endangered Kingdonia uniflora (Circaeasteraceae, Ranunculales) Reveals Potential Mechanisms of Evolutionary Specialization.</title>
        <authorList>
            <person name="Sun Y."/>
            <person name="Deng T."/>
            <person name="Zhang A."/>
            <person name="Moore M.J."/>
            <person name="Landis J.B."/>
            <person name="Lin N."/>
            <person name="Zhang H."/>
            <person name="Zhang X."/>
            <person name="Huang J."/>
            <person name="Zhang X."/>
            <person name="Sun H."/>
            <person name="Wang H."/>
        </authorList>
    </citation>
    <scope>NUCLEOTIDE SEQUENCE [LARGE SCALE GENOMIC DNA]</scope>
    <source>
        <strain evidence="1">TB1705</strain>
        <tissue evidence="1">Leaf</tissue>
    </source>
</reference>
<gene>
    <name evidence="1" type="ORF">GIB67_040753</name>
</gene>